<comment type="caution">
    <text evidence="6">The sequence shown here is derived from an EMBL/GenBank/DDBJ whole genome shotgun (WGS) entry which is preliminary data.</text>
</comment>
<dbReference type="SUPFAM" id="SSF54637">
    <property type="entry name" value="Thioesterase/thiol ester dehydrase-isomerase"/>
    <property type="match status" value="2"/>
</dbReference>
<organism evidence="6 7">
    <name type="scientific">Oerskovia jenensis</name>
    <dbReference type="NCBI Taxonomy" id="162169"/>
    <lineage>
        <taxon>Bacteria</taxon>
        <taxon>Bacillati</taxon>
        <taxon>Actinomycetota</taxon>
        <taxon>Actinomycetes</taxon>
        <taxon>Micrococcales</taxon>
        <taxon>Cellulomonadaceae</taxon>
        <taxon>Oerskovia</taxon>
    </lineage>
</organism>
<dbReference type="Pfam" id="PF13622">
    <property type="entry name" value="4HBT_3"/>
    <property type="match status" value="1"/>
</dbReference>
<evidence type="ECO:0000256" key="1">
    <source>
        <dbReference type="ARBA" id="ARBA00006538"/>
    </source>
</evidence>
<dbReference type="InterPro" id="IPR042171">
    <property type="entry name" value="Acyl-CoA_hotdog"/>
</dbReference>
<evidence type="ECO:0000256" key="3">
    <source>
        <dbReference type="SAM" id="MobiDB-lite"/>
    </source>
</evidence>
<dbReference type="InterPro" id="IPR029069">
    <property type="entry name" value="HotDog_dom_sf"/>
</dbReference>
<dbReference type="GO" id="GO:0016787">
    <property type="term" value="F:hydrolase activity"/>
    <property type="evidence" value="ECO:0007669"/>
    <property type="project" value="UniProtKB-KW"/>
</dbReference>
<dbReference type="PANTHER" id="PTHR11066">
    <property type="entry name" value="ACYL-COA THIOESTERASE"/>
    <property type="match status" value="1"/>
</dbReference>
<feature type="domain" description="Acyl-CoA thioesterase-like C-terminal" evidence="5">
    <location>
        <begin position="191"/>
        <end position="326"/>
    </location>
</feature>
<accession>A0ABS2LBX8</accession>
<dbReference type="EC" id="3.1.2.-" evidence="6"/>
<dbReference type="InterPro" id="IPR049450">
    <property type="entry name" value="ACOT8-like_C"/>
</dbReference>
<evidence type="ECO:0000259" key="4">
    <source>
        <dbReference type="Pfam" id="PF13622"/>
    </source>
</evidence>
<dbReference type="InterPro" id="IPR003703">
    <property type="entry name" value="Acyl_CoA_thio"/>
</dbReference>
<feature type="region of interest" description="Disordered" evidence="3">
    <location>
        <begin position="1"/>
        <end position="39"/>
    </location>
</feature>
<gene>
    <name evidence="6" type="ORF">JOD49_000843</name>
</gene>
<feature type="compositionally biased region" description="Low complexity" evidence="3">
    <location>
        <begin position="1"/>
        <end position="13"/>
    </location>
</feature>
<dbReference type="Gene3D" id="2.40.160.210">
    <property type="entry name" value="Acyl-CoA thioesterase, double hotdog domain"/>
    <property type="match status" value="1"/>
</dbReference>
<dbReference type="EMBL" id="JAFBBO010000001">
    <property type="protein sequence ID" value="MBM7477923.1"/>
    <property type="molecule type" value="Genomic_DNA"/>
</dbReference>
<evidence type="ECO:0000313" key="7">
    <source>
        <dbReference type="Proteomes" id="UP000698059"/>
    </source>
</evidence>
<proteinExistence type="inferred from homology"/>
<evidence type="ECO:0000256" key="2">
    <source>
        <dbReference type="ARBA" id="ARBA00022801"/>
    </source>
</evidence>
<dbReference type="PANTHER" id="PTHR11066:SF34">
    <property type="entry name" value="ACYL-COENZYME A THIOESTERASE 8"/>
    <property type="match status" value="1"/>
</dbReference>
<dbReference type="CDD" id="cd03445">
    <property type="entry name" value="Thioesterase_II_repeat2"/>
    <property type="match status" value="1"/>
</dbReference>
<dbReference type="InterPro" id="IPR049449">
    <property type="entry name" value="TesB_ACOT8-like_N"/>
</dbReference>
<name>A0ABS2LBX8_9CELL</name>
<comment type="similarity">
    <text evidence="1">Belongs to the C/M/P thioester hydrolase family.</text>
</comment>
<dbReference type="CDD" id="cd03444">
    <property type="entry name" value="Thioesterase_II_repeat1"/>
    <property type="match status" value="1"/>
</dbReference>
<feature type="domain" description="Acyl-CoA thioesterase-like N-terminal HotDog" evidence="4">
    <location>
        <begin position="80"/>
        <end position="157"/>
    </location>
</feature>
<dbReference type="Pfam" id="PF20789">
    <property type="entry name" value="4HBT_3C"/>
    <property type="match status" value="1"/>
</dbReference>
<dbReference type="Proteomes" id="UP000698059">
    <property type="component" value="Unassembled WGS sequence"/>
</dbReference>
<evidence type="ECO:0000259" key="5">
    <source>
        <dbReference type="Pfam" id="PF20789"/>
    </source>
</evidence>
<sequence length="331" mass="36186">MTDVTAPQTQQPDQPDETARDAQATQPQPLRTKVTADELARDPLGNLLRALRLEQKPADDSRSDGADVRFGGLSVDQPNARIYGGQVLAQALMAAGLTVEGDRRPHSMHGYFLRAGDLDAPIEFAVEKLRDGRSFSARRTHAVQHGKPILSMIASFQEEQDGVEHTSPMPEAPDPETLPSAFDELGKIPHPAARSRSHEAAFDLRHVGGSLYLGPGAERTDQQMVWMKARGPVEGDQLLHRALMAYACDQIMLEPVLRKTGSSWVTPGASIASLDHAMWWHRDARVDEWLLYVQSSPSAQGGRGLGAARVFTRDGRLVASIAQEGMLRLPV</sequence>
<reference evidence="6 7" key="1">
    <citation type="submission" date="2021-01" db="EMBL/GenBank/DDBJ databases">
        <title>Sequencing the genomes of 1000 actinobacteria strains.</title>
        <authorList>
            <person name="Klenk H.-P."/>
        </authorList>
    </citation>
    <scope>NUCLEOTIDE SEQUENCE [LARGE SCALE GENOMIC DNA]</scope>
    <source>
        <strain evidence="6 7">DSM 46000</strain>
    </source>
</reference>
<keyword evidence="2 6" id="KW-0378">Hydrolase</keyword>
<protein>
    <submittedName>
        <fullName evidence="6">Acyl-CoA thioesterase-2</fullName>
        <ecNumber evidence="6">3.1.2.-</ecNumber>
    </submittedName>
</protein>
<keyword evidence="7" id="KW-1185">Reference proteome</keyword>
<evidence type="ECO:0000313" key="6">
    <source>
        <dbReference type="EMBL" id="MBM7477923.1"/>
    </source>
</evidence>